<evidence type="ECO:0000256" key="1">
    <source>
        <dbReference type="SAM" id="MobiDB-lite"/>
    </source>
</evidence>
<keyword evidence="3" id="KW-1185">Reference proteome</keyword>
<comment type="caution">
    <text evidence="2">The sequence shown here is derived from an EMBL/GenBank/DDBJ whole genome shotgun (WGS) entry which is preliminary data.</text>
</comment>
<sequence length="48" mass="4954">MAFLDAPRRLPNRPSVDSRGSGGGVPSQVMACVGTPCMRGPDDPPSRG</sequence>
<evidence type="ECO:0000313" key="3">
    <source>
        <dbReference type="Proteomes" id="UP000028725"/>
    </source>
</evidence>
<organism evidence="2 3">
    <name type="scientific">Hyalangium minutum</name>
    <dbReference type="NCBI Taxonomy" id="394096"/>
    <lineage>
        <taxon>Bacteria</taxon>
        <taxon>Pseudomonadati</taxon>
        <taxon>Myxococcota</taxon>
        <taxon>Myxococcia</taxon>
        <taxon>Myxococcales</taxon>
        <taxon>Cystobacterineae</taxon>
        <taxon>Archangiaceae</taxon>
        <taxon>Hyalangium</taxon>
    </lineage>
</organism>
<dbReference type="EMBL" id="JMCB01000003">
    <property type="protein sequence ID" value="KFE70641.1"/>
    <property type="molecule type" value="Genomic_DNA"/>
</dbReference>
<accession>A0A085WSH8</accession>
<gene>
    <name evidence="2" type="ORF">DB31_5683</name>
</gene>
<proteinExistence type="predicted"/>
<dbReference type="AlphaFoldDB" id="A0A085WSH8"/>
<feature type="region of interest" description="Disordered" evidence="1">
    <location>
        <begin position="1"/>
        <end position="48"/>
    </location>
</feature>
<evidence type="ECO:0000313" key="2">
    <source>
        <dbReference type="EMBL" id="KFE70641.1"/>
    </source>
</evidence>
<protein>
    <submittedName>
        <fullName evidence="2">Uncharacterized protein</fullName>
    </submittedName>
</protein>
<name>A0A085WSH8_9BACT</name>
<dbReference type="Proteomes" id="UP000028725">
    <property type="component" value="Unassembled WGS sequence"/>
</dbReference>
<reference evidence="2 3" key="1">
    <citation type="submission" date="2014-04" db="EMBL/GenBank/DDBJ databases">
        <title>Genome assembly of Hyalangium minutum DSM 14724.</title>
        <authorList>
            <person name="Sharma G."/>
            <person name="Subramanian S."/>
        </authorList>
    </citation>
    <scope>NUCLEOTIDE SEQUENCE [LARGE SCALE GENOMIC DNA]</scope>
    <source>
        <strain evidence="2 3">DSM 14724</strain>
    </source>
</reference>